<proteinExistence type="predicted"/>
<dbReference type="Gene3D" id="3.30.70.330">
    <property type="match status" value="1"/>
</dbReference>
<dbReference type="GO" id="GO:0006397">
    <property type="term" value="P:mRNA processing"/>
    <property type="evidence" value="ECO:0007669"/>
    <property type="project" value="InterPro"/>
</dbReference>
<dbReference type="InterPro" id="IPR012677">
    <property type="entry name" value="Nucleotide-bd_a/b_plait_sf"/>
</dbReference>
<keyword evidence="2" id="KW-1185">Reference proteome</keyword>
<protein>
    <submittedName>
        <fullName evidence="1">Uncharacterized protein</fullName>
    </submittedName>
</protein>
<name>A0AA35VHT4_LACSI</name>
<dbReference type="InterPro" id="IPR035979">
    <property type="entry name" value="RBD_domain_sf"/>
</dbReference>
<dbReference type="SUPFAM" id="SSF54928">
    <property type="entry name" value="RNA-binding domain, RBD"/>
    <property type="match status" value="1"/>
</dbReference>
<dbReference type="PANTHER" id="PTHR48036">
    <property type="entry name" value="SPLICING FACTOR (PAD-1), PUTATIVE (AFU_ORTHOLOGUE AFUA_1G15810)-RELATED"/>
    <property type="match status" value="1"/>
</dbReference>
<sequence>MTDYLFFDHLHVISWKKNSRNVAIQSHFTDSEMNDSVMRLKDKKEAEPEADPERDQRTVFAYQMPLKATEYDVYEFFSKAGKFPLVVHDQLIYTSKCSSIDFLVSQHDSIIVGLEM</sequence>
<accession>A0AA35VHT4</accession>
<dbReference type="AlphaFoldDB" id="A0AA35VHT4"/>
<gene>
    <name evidence="1" type="ORF">LSALG_LOCUS12205</name>
</gene>
<dbReference type="GO" id="GO:0005634">
    <property type="term" value="C:nucleus"/>
    <property type="evidence" value="ECO:0007669"/>
    <property type="project" value="InterPro"/>
</dbReference>
<dbReference type="GO" id="GO:0003723">
    <property type="term" value="F:RNA binding"/>
    <property type="evidence" value="ECO:0007669"/>
    <property type="project" value="InterPro"/>
</dbReference>
<dbReference type="EMBL" id="OX465078">
    <property type="protein sequence ID" value="CAI9271955.1"/>
    <property type="molecule type" value="Genomic_DNA"/>
</dbReference>
<evidence type="ECO:0000313" key="2">
    <source>
        <dbReference type="Proteomes" id="UP001177003"/>
    </source>
</evidence>
<dbReference type="InterPro" id="IPR006509">
    <property type="entry name" value="RBM39_SF"/>
</dbReference>
<organism evidence="1 2">
    <name type="scientific">Lactuca saligna</name>
    <name type="common">Willowleaf lettuce</name>
    <dbReference type="NCBI Taxonomy" id="75948"/>
    <lineage>
        <taxon>Eukaryota</taxon>
        <taxon>Viridiplantae</taxon>
        <taxon>Streptophyta</taxon>
        <taxon>Embryophyta</taxon>
        <taxon>Tracheophyta</taxon>
        <taxon>Spermatophyta</taxon>
        <taxon>Magnoliopsida</taxon>
        <taxon>eudicotyledons</taxon>
        <taxon>Gunneridae</taxon>
        <taxon>Pentapetalae</taxon>
        <taxon>asterids</taxon>
        <taxon>campanulids</taxon>
        <taxon>Asterales</taxon>
        <taxon>Asteraceae</taxon>
        <taxon>Cichorioideae</taxon>
        <taxon>Cichorieae</taxon>
        <taxon>Lactucinae</taxon>
        <taxon>Lactuca</taxon>
    </lineage>
</organism>
<dbReference type="Proteomes" id="UP001177003">
    <property type="component" value="Chromosome 2"/>
</dbReference>
<reference evidence="1" key="1">
    <citation type="submission" date="2023-04" db="EMBL/GenBank/DDBJ databases">
        <authorList>
            <person name="Vijverberg K."/>
            <person name="Xiong W."/>
            <person name="Schranz E."/>
        </authorList>
    </citation>
    <scope>NUCLEOTIDE SEQUENCE</scope>
</reference>
<evidence type="ECO:0000313" key="1">
    <source>
        <dbReference type="EMBL" id="CAI9271955.1"/>
    </source>
</evidence>